<dbReference type="Pfam" id="PF02221">
    <property type="entry name" value="E1_DerP2_DerF2"/>
    <property type="match status" value="1"/>
</dbReference>
<evidence type="ECO:0000313" key="4">
    <source>
        <dbReference type="Proteomes" id="UP001153678"/>
    </source>
</evidence>
<proteinExistence type="predicted"/>
<accession>A0A9W4WPL1</accession>
<organism evidence="3 4">
    <name type="scientific">Funneliformis geosporum</name>
    <dbReference type="NCBI Taxonomy" id="1117311"/>
    <lineage>
        <taxon>Eukaryota</taxon>
        <taxon>Fungi</taxon>
        <taxon>Fungi incertae sedis</taxon>
        <taxon>Mucoromycota</taxon>
        <taxon>Glomeromycotina</taxon>
        <taxon>Glomeromycetes</taxon>
        <taxon>Glomerales</taxon>
        <taxon>Glomeraceae</taxon>
        <taxon>Funneliformis</taxon>
    </lineage>
</organism>
<evidence type="ECO:0000313" key="3">
    <source>
        <dbReference type="EMBL" id="CAI2169416.1"/>
    </source>
</evidence>
<dbReference type="SUPFAM" id="SSF81296">
    <property type="entry name" value="E set domains"/>
    <property type="match status" value="1"/>
</dbReference>
<sequence>MLSLINAFPSQLQKRTTSFVQCPPIQGTTTPPTFISVTLNPDPVVPGIPDKFTVSGILDSDITVKTKLFVFYADPITGNAISDLYYGHVCEETGCPIKAKTPFSTSVVIPTPQNLPNPYGISVNIVDIESREVIGCAYTIVNDIVPTVFLHHLYIDNPIKVQYVMMRCWDDELQILF</sequence>
<evidence type="ECO:0000256" key="1">
    <source>
        <dbReference type="ARBA" id="ARBA00016056"/>
    </source>
</evidence>
<dbReference type="InterPro" id="IPR003172">
    <property type="entry name" value="ML_dom"/>
</dbReference>
<dbReference type="OrthoDB" id="2392981at2759"/>
<dbReference type="AlphaFoldDB" id="A0A9W4WPL1"/>
<dbReference type="EMBL" id="CAMKVN010000583">
    <property type="protein sequence ID" value="CAI2169416.1"/>
    <property type="molecule type" value="Genomic_DNA"/>
</dbReference>
<evidence type="ECO:0000259" key="2">
    <source>
        <dbReference type="Pfam" id="PF02221"/>
    </source>
</evidence>
<protein>
    <recommendedName>
        <fullName evidence="1">Phosphatidylglycerol/phosphatidylinositol transfer protein</fullName>
    </recommendedName>
</protein>
<feature type="domain" description="MD-2-related lipid-recognition" evidence="2">
    <location>
        <begin position="17"/>
        <end position="137"/>
    </location>
</feature>
<comment type="caution">
    <text evidence="3">The sequence shown here is derived from an EMBL/GenBank/DDBJ whole genome shotgun (WGS) entry which is preliminary data.</text>
</comment>
<gene>
    <name evidence="3" type="ORF">FWILDA_LOCUS4070</name>
</gene>
<keyword evidence="4" id="KW-1185">Reference proteome</keyword>
<dbReference type="Proteomes" id="UP001153678">
    <property type="component" value="Unassembled WGS sequence"/>
</dbReference>
<name>A0A9W4WPL1_9GLOM</name>
<dbReference type="InterPro" id="IPR014756">
    <property type="entry name" value="Ig_E-set"/>
</dbReference>
<reference evidence="3" key="1">
    <citation type="submission" date="2022-08" db="EMBL/GenBank/DDBJ databases">
        <authorList>
            <person name="Kallberg Y."/>
            <person name="Tangrot J."/>
            <person name="Rosling A."/>
        </authorList>
    </citation>
    <scope>NUCLEOTIDE SEQUENCE</scope>
    <source>
        <strain evidence="3">Wild A</strain>
    </source>
</reference>